<feature type="region of interest" description="Disordered" evidence="1">
    <location>
        <begin position="1"/>
        <end position="27"/>
    </location>
</feature>
<organism evidence="2 3">
    <name type="scientific">Oryza sativa subsp. japonica</name>
    <name type="common">Rice</name>
    <dbReference type="NCBI Taxonomy" id="39947"/>
    <lineage>
        <taxon>Eukaryota</taxon>
        <taxon>Viridiplantae</taxon>
        <taxon>Streptophyta</taxon>
        <taxon>Embryophyta</taxon>
        <taxon>Tracheophyta</taxon>
        <taxon>Spermatophyta</taxon>
        <taxon>Magnoliopsida</taxon>
        <taxon>Liliopsida</taxon>
        <taxon>Poales</taxon>
        <taxon>Poaceae</taxon>
        <taxon>BOP clade</taxon>
        <taxon>Oryzoideae</taxon>
        <taxon>Oryzeae</taxon>
        <taxon>Oryzinae</taxon>
        <taxon>Oryza</taxon>
        <taxon>Oryza sativa</taxon>
    </lineage>
</organism>
<reference evidence="3" key="1">
    <citation type="journal article" date="2005" name="Nature">
        <title>The map-based sequence of the rice genome.</title>
        <authorList>
            <consortium name="International rice genome sequencing project (IRGSP)"/>
            <person name="Matsumoto T."/>
            <person name="Wu J."/>
            <person name="Kanamori H."/>
            <person name="Katayose Y."/>
            <person name="Fujisawa M."/>
            <person name="Namiki N."/>
            <person name="Mizuno H."/>
            <person name="Yamamoto K."/>
            <person name="Antonio B.A."/>
            <person name="Baba T."/>
            <person name="Sakata K."/>
            <person name="Nagamura Y."/>
            <person name="Aoki H."/>
            <person name="Arikawa K."/>
            <person name="Arita K."/>
            <person name="Bito T."/>
            <person name="Chiden Y."/>
            <person name="Fujitsuka N."/>
            <person name="Fukunaka R."/>
            <person name="Hamada M."/>
            <person name="Harada C."/>
            <person name="Hayashi A."/>
            <person name="Hijishita S."/>
            <person name="Honda M."/>
            <person name="Hosokawa S."/>
            <person name="Ichikawa Y."/>
            <person name="Idonuma A."/>
            <person name="Iijima M."/>
            <person name="Ikeda M."/>
            <person name="Ikeno M."/>
            <person name="Ito K."/>
            <person name="Ito S."/>
            <person name="Ito T."/>
            <person name="Ito Y."/>
            <person name="Ito Y."/>
            <person name="Iwabuchi A."/>
            <person name="Kamiya K."/>
            <person name="Karasawa W."/>
            <person name="Kurita K."/>
            <person name="Katagiri S."/>
            <person name="Kikuta A."/>
            <person name="Kobayashi H."/>
            <person name="Kobayashi N."/>
            <person name="Machita K."/>
            <person name="Maehara T."/>
            <person name="Masukawa M."/>
            <person name="Mizubayashi T."/>
            <person name="Mukai Y."/>
            <person name="Nagasaki H."/>
            <person name="Nagata Y."/>
            <person name="Naito S."/>
            <person name="Nakashima M."/>
            <person name="Nakama Y."/>
            <person name="Nakamichi Y."/>
            <person name="Nakamura M."/>
            <person name="Meguro A."/>
            <person name="Negishi M."/>
            <person name="Ohta I."/>
            <person name="Ohta T."/>
            <person name="Okamoto M."/>
            <person name="Ono N."/>
            <person name="Saji S."/>
            <person name="Sakaguchi M."/>
            <person name="Sakai K."/>
            <person name="Shibata M."/>
            <person name="Shimokawa T."/>
            <person name="Song J."/>
            <person name="Takazaki Y."/>
            <person name="Terasawa K."/>
            <person name="Tsugane M."/>
            <person name="Tsuji K."/>
            <person name="Ueda S."/>
            <person name="Waki K."/>
            <person name="Yamagata H."/>
            <person name="Yamamoto M."/>
            <person name="Yamamoto S."/>
            <person name="Yamane H."/>
            <person name="Yoshiki S."/>
            <person name="Yoshihara R."/>
            <person name="Yukawa K."/>
            <person name="Zhong H."/>
            <person name="Yano M."/>
            <person name="Yuan Q."/>
            <person name="Ouyang S."/>
            <person name="Liu J."/>
            <person name="Jones K.M."/>
            <person name="Gansberger K."/>
            <person name="Moffat K."/>
            <person name="Hill J."/>
            <person name="Bera J."/>
            <person name="Fadrosh D."/>
            <person name="Jin S."/>
            <person name="Johri S."/>
            <person name="Kim M."/>
            <person name="Overton L."/>
            <person name="Reardon M."/>
            <person name="Tsitrin T."/>
            <person name="Vuong H."/>
            <person name="Weaver B."/>
            <person name="Ciecko A."/>
            <person name="Tallon L."/>
            <person name="Jackson J."/>
            <person name="Pai G."/>
            <person name="Aken S.V."/>
            <person name="Utterback T."/>
            <person name="Reidmuller S."/>
            <person name="Feldblyum T."/>
            <person name="Hsiao J."/>
            <person name="Zismann V."/>
            <person name="Iobst S."/>
            <person name="de Vazeille A.R."/>
            <person name="Buell C.R."/>
            <person name="Ying K."/>
            <person name="Li Y."/>
            <person name="Lu T."/>
            <person name="Huang Y."/>
            <person name="Zhao Q."/>
            <person name="Feng Q."/>
            <person name="Zhang L."/>
            <person name="Zhu J."/>
            <person name="Weng Q."/>
            <person name="Mu J."/>
            <person name="Lu Y."/>
            <person name="Fan D."/>
            <person name="Liu Y."/>
            <person name="Guan J."/>
            <person name="Zhang Y."/>
            <person name="Yu S."/>
            <person name="Liu X."/>
            <person name="Zhang Y."/>
            <person name="Hong G."/>
            <person name="Han B."/>
            <person name="Choisne N."/>
            <person name="Demange N."/>
            <person name="Orjeda G."/>
            <person name="Samain S."/>
            <person name="Cattolico L."/>
            <person name="Pelletier E."/>
            <person name="Couloux A."/>
            <person name="Segurens B."/>
            <person name="Wincker P."/>
            <person name="D'Hont A."/>
            <person name="Scarpelli C."/>
            <person name="Weissenbach J."/>
            <person name="Salanoubat M."/>
            <person name="Quetier F."/>
            <person name="Yu Y."/>
            <person name="Kim H.R."/>
            <person name="Rambo T."/>
            <person name="Currie J."/>
            <person name="Collura K."/>
            <person name="Luo M."/>
            <person name="Yang T."/>
            <person name="Ammiraju J.S.S."/>
            <person name="Engler F."/>
            <person name="Soderlund C."/>
            <person name="Wing R.A."/>
            <person name="Palmer L.E."/>
            <person name="de la Bastide M."/>
            <person name="Spiegel L."/>
            <person name="Nascimento L."/>
            <person name="Zutavern T."/>
            <person name="O'Shaughnessy A."/>
            <person name="Dike S."/>
            <person name="Dedhia N."/>
            <person name="Preston R."/>
            <person name="Balija V."/>
            <person name="McCombie W.R."/>
            <person name="Chow T."/>
            <person name="Chen H."/>
            <person name="Chung M."/>
            <person name="Chen C."/>
            <person name="Shaw J."/>
            <person name="Wu H."/>
            <person name="Hsiao K."/>
            <person name="Chao Y."/>
            <person name="Chu M."/>
            <person name="Cheng C."/>
            <person name="Hour A."/>
            <person name="Lee P."/>
            <person name="Lin S."/>
            <person name="Lin Y."/>
            <person name="Liou J."/>
            <person name="Liu S."/>
            <person name="Hsing Y."/>
            <person name="Raghuvanshi S."/>
            <person name="Mohanty A."/>
            <person name="Bharti A.K."/>
            <person name="Gaur A."/>
            <person name="Gupta V."/>
            <person name="Kumar D."/>
            <person name="Ravi V."/>
            <person name="Vij S."/>
            <person name="Kapur A."/>
            <person name="Khurana P."/>
            <person name="Khurana P."/>
            <person name="Khurana J.P."/>
            <person name="Tyagi A.K."/>
            <person name="Gaikwad K."/>
            <person name="Singh A."/>
            <person name="Dalal V."/>
            <person name="Srivastava S."/>
            <person name="Dixit A."/>
            <person name="Pal A.K."/>
            <person name="Ghazi I.A."/>
            <person name="Yadav M."/>
            <person name="Pandit A."/>
            <person name="Bhargava A."/>
            <person name="Sureshbabu K."/>
            <person name="Batra K."/>
            <person name="Sharma T.R."/>
            <person name="Mohapatra T."/>
            <person name="Singh N.K."/>
            <person name="Messing J."/>
            <person name="Nelson A.B."/>
            <person name="Fuks G."/>
            <person name="Kavchok S."/>
            <person name="Keizer G."/>
            <person name="Linton E."/>
            <person name="Llaca V."/>
            <person name="Song R."/>
            <person name="Tanyolac B."/>
            <person name="Young S."/>
            <person name="Ho-Il K."/>
            <person name="Hahn J.H."/>
            <person name="Sangsakoo G."/>
            <person name="Vanavichit A."/>
            <person name="de Mattos Luiz.A.T."/>
            <person name="Zimmer P.D."/>
            <person name="Malone G."/>
            <person name="Dellagostin O."/>
            <person name="de Oliveira A.C."/>
            <person name="Bevan M."/>
            <person name="Bancroft I."/>
            <person name="Minx P."/>
            <person name="Cordum H."/>
            <person name="Wilson R."/>
            <person name="Cheng Z."/>
            <person name="Jin W."/>
            <person name="Jiang J."/>
            <person name="Leong S.A."/>
            <person name="Iwama H."/>
            <person name="Gojobori T."/>
            <person name="Itoh T."/>
            <person name="Niimura Y."/>
            <person name="Fujii Y."/>
            <person name="Habara T."/>
            <person name="Sakai H."/>
            <person name="Sato Y."/>
            <person name="Wilson G."/>
            <person name="Kumar K."/>
            <person name="McCouch S."/>
            <person name="Juretic N."/>
            <person name="Hoen D."/>
            <person name="Wright S."/>
            <person name="Bruskiewich R."/>
            <person name="Bureau T."/>
            <person name="Miyao A."/>
            <person name="Hirochika H."/>
            <person name="Nishikawa T."/>
            <person name="Kadowaki K."/>
            <person name="Sugiura M."/>
            <person name="Burr B."/>
            <person name="Sasaki T."/>
        </authorList>
    </citation>
    <scope>NUCLEOTIDE SEQUENCE [LARGE SCALE GENOMIC DNA]</scope>
    <source>
        <strain evidence="3">cv. Nipponbare</strain>
    </source>
</reference>
<sequence length="87" mass="8915">MKNQETLQVNSIISSSGTAQPLLSSSSDTAVQPLAIMPSASVSCLQSAPAASETSIESRMDTATGKSTSAEQAPMTPTTYPIKPPSD</sequence>
<dbReference type="Proteomes" id="UP000059680">
    <property type="component" value="Chromosome 6"/>
</dbReference>
<dbReference type="EMBL" id="AP014962">
    <property type="protein sequence ID" value="BAS97549.1"/>
    <property type="molecule type" value="Genomic_DNA"/>
</dbReference>
<evidence type="ECO:0000313" key="3">
    <source>
        <dbReference type="Proteomes" id="UP000059680"/>
    </source>
</evidence>
<feature type="compositionally biased region" description="Polar residues" evidence="1">
    <location>
        <begin position="64"/>
        <end position="79"/>
    </location>
</feature>
<gene>
    <name evidence="2" type="ordered locus">Os06g0329200</name>
    <name evidence="2" type="ORF">OSNPB_060329200</name>
</gene>
<proteinExistence type="predicted"/>
<dbReference type="Gramene" id="Os06t0329200-02">
    <property type="protein sequence ID" value="Os06t0329200-02"/>
    <property type="gene ID" value="Os06g0329200"/>
</dbReference>
<name>A0A0P0WWG3_ORYSJ</name>
<accession>A0A0P0WWG3</accession>
<evidence type="ECO:0000256" key="1">
    <source>
        <dbReference type="SAM" id="MobiDB-lite"/>
    </source>
</evidence>
<dbReference type="ExpressionAtlas" id="A0A0P0WWG3">
    <property type="expression patterns" value="baseline and differential"/>
</dbReference>
<dbReference type="InParanoid" id="A0A0P0WWG3"/>
<evidence type="ECO:0000313" key="2">
    <source>
        <dbReference type="EMBL" id="BAS97549.1"/>
    </source>
</evidence>
<reference evidence="2 3" key="3">
    <citation type="journal article" date="2013" name="Rice">
        <title>Improvement of the Oryza sativa Nipponbare reference genome using next generation sequence and optical map data.</title>
        <authorList>
            <person name="Kawahara Y."/>
            <person name="de la Bastide M."/>
            <person name="Hamilton J.P."/>
            <person name="Kanamori H."/>
            <person name="McCombie W.R."/>
            <person name="Ouyang S."/>
            <person name="Schwartz D.C."/>
            <person name="Tanaka T."/>
            <person name="Wu J."/>
            <person name="Zhou S."/>
            <person name="Childs K.L."/>
            <person name="Davidson R.M."/>
            <person name="Lin H."/>
            <person name="Quesada-Ocampo L."/>
            <person name="Vaillancourt B."/>
            <person name="Sakai H."/>
            <person name="Lee S.S."/>
            <person name="Kim J."/>
            <person name="Numa H."/>
            <person name="Itoh T."/>
            <person name="Buell C.R."/>
            <person name="Matsumoto T."/>
        </authorList>
    </citation>
    <scope>NUCLEOTIDE SEQUENCE [LARGE SCALE GENOMIC DNA]</scope>
    <source>
        <strain evidence="3">cv. Nipponbare</strain>
    </source>
</reference>
<keyword evidence="3" id="KW-1185">Reference proteome</keyword>
<dbReference type="AlphaFoldDB" id="A0A0P0WWG3"/>
<reference evidence="2 3" key="2">
    <citation type="journal article" date="2013" name="Plant Cell Physiol.">
        <title>Rice Annotation Project Database (RAP-DB): an integrative and interactive database for rice genomics.</title>
        <authorList>
            <person name="Sakai H."/>
            <person name="Lee S.S."/>
            <person name="Tanaka T."/>
            <person name="Numa H."/>
            <person name="Kim J."/>
            <person name="Kawahara Y."/>
            <person name="Wakimoto H."/>
            <person name="Yang C.C."/>
            <person name="Iwamoto M."/>
            <person name="Abe T."/>
            <person name="Yamada Y."/>
            <person name="Muto A."/>
            <person name="Inokuchi H."/>
            <person name="Ikemura T."/>
            <person name="Matsumoto T."/>
            <person name="Sasaki T."/>
            <person name="Itoh T."/>
        </authorList>
    </citation>
    <scope>NUCLEOTIDE SEQUENCE [LARGE SCALE GENOMIC DNA]</scope>
    <source>
        <strain evidence="3">cv. Nipponbare</strain>
    </source>
</reference>
<feature type="region of interest" description="Disordered" evidence="1">
    <location>
        <begin position="42"/>
        <end position="87"/>
    </location>
</feature>
<protein>
    <submittedName>
        <fullName evidence="2">Os06g0329200 protein</fullName>
    </submittedName>
</protein>
<dbReference type="PaxDb" id="39947-A0A0P0WWG3"/>